<feature type="compositionally biased region" description="Polar residues" evidence="1">
    <location>
        <begin position="824"/>
        <end position="837"/>
    </location>
</feature>
<evidence type="ECO:0000259" key="2">
    <source>
        <dbReference type="PROSITE" id="PS51151"/>
    </source>
</evidence>
<dbReference type="Proteomes" id="UP000011518">
    <property type="component" value="Unassembled WGS sequence"/>
</dbReference>
<dbReference type="EMBL" id="KB364953">
    <property type="protein sequence ID" value="ELV11812.1"/>
    <property type="molecule type" value="Genomic_DNA"/>
</dbReference>
<dbReference type="SMART" id="SM01407">
    <property type="entry name" value="NAC"/>
    <property type="match status" value="1"/>
</dbReference>
<dbReference type="CDD" id="cd14416">
    <property type="entry name" value="UBA_NACAD"/>
    <property type="match status" value="1"/>
</dbReference>
<feature type="compositionally biased region" description="Basic and acidic residues" evidence="1">
    <location>
        <begin position="601"/>
        <end position="621"/>
    </location>
</feature>
<feature type="compositionally biased region" description="Low complexity" evidence="1">
    <location>
        <begin position="363"/>
        <end position="376"/>
    </location>
</feature>
<organism evidence="3 4">
    <name type="scientific">Tupaia chinensis</name>
    <name type="common">Chinese tree shrew</name>
    <name type="synonym">Tupaia belangeri chinensis</name>
    <dbReference type="NCBI Taxonomy" id="246437"/>
    <lineage>
        <taxon>Eukaryota</taxon>
        <taxon>Metazoa</taxon>
        <taxon>Chordata</taxon>
        <taxon>Craniata</taxon>
        <taxon>Vertebrata</taxon>
        <taxon>Euteleostomi</taxon>
        <taxon>Mammalia</taxon>
        <taxon>Eutheria</taxon>
        <taxon>Euarchontoglires</taxon>
        <taxon>Scandentia</taxon>
        <taxon>Tupaiidae</taxon>
        <taxon>Tupaia</taxon>
    </lineage>
</organism>
<evidence type="ECO:0000313" key="4">
    <source>
        <dbReference type="Proteomes" id="UP000011518"/>
    </source>
</evidence>
<gene>
    <name evidence="3" type="ORF">TREES_T100018877</name>
</gene>
<feature type="compositionally biased region" description="Low complexity" evidence="1">
    <location>
        <begin position="263"/>
        <end position="273"/>
    </location>
</feature>
<dbReference type="InterPro" id="IPR016641">
    <property type="entry name" value="EGD2/NACA0like"/>
</dbReference>
<feature type="region of interest" description="Disordered" evidence="1">
    <location>
        <begin position="547"/>
        <end position="948"/>
    </location>
</feature>
<feature type="region of interest" description="Disordered" evidence="1">
    <location>
        <begin position="260"/>
        <end position="420"/>
    </location>
</feature>
<proteinExistence type="predicted"/>
<dbReference type="PANTHER" id="PTHR21713">
    <property type="entry name" value="NASCENT POLYPEPTIDE ASSOCIATED COMPLEX ALPHA SUBUNIT-RELATED"/>
    <property type="match status" value="1"/>
</dbReference>
<dbReference type="PROSITE" id="PS51151">
    <property type="entry name" value="NAC_AB"/>
    <property type="match status" value="1"/>
</dbReference>
<feature type="region of interest" description="Disordered" evidence="1">
    <location>
        <begin position="1013"/>
        <end position="1044"/>
    </location>
</feature>
<dbReference type="InParanoid" id="L8Y6B6"/>
<dbReference type="AlphaFoldDB" id="L8Y6B6"/>
<dbReference type="InterPro" id="IPR002715">
    <property type="entry name" value="Nas_poly-pep-assoc_cplx_dom"/>
</dbReference>
<dbReference type="GO" id="GO:0005854">
    <property type="term" value="C:nascent polypeptide-associated complex"/>
    <property type="evidence" value="ECO:0007669"/>
    <property type="project" value="InterPro"/>
</dbReference>
<feature type="compositionally biased region" description="Low complexity" evidence="1">
    <location>
        <begin position="774"/>
        <end position="789"/>
    </location>
</feature>
<reference evidence="4" key="1">
    <citation type="submission" date="2012-07" db="EMBL/GenBank/DDBJ databases">
        <title>Genome of the Chinese tree shrew, a rising model animal genetically related to primates.</title>
        <authorList>
            <person name="Zhang G."/>
            <person name="Fan Y."/>
            <person name="Yao Y."/>
            <person name="Huang Z."/>
        </authorList>
    </citation>
    <scope>NUCLEOTIDE SEQUENCE [LARGE SCALE GENOMIC DNA]</scope>
</reference>
<dbReference type="FunCoup" id="L8Y6B6">
    <property type="interactions" value="404"/>
</dbReference>
<feature type="compositionally biased region" description="Polar residues" evidence="1">
    <location>
        <begin position="683"/>
        <end position="701"/>
    </location>
</feature>
<feature type="compositionally biased region" description="Low complexity" evidence="1">
    <location>
        <begin position="653"/>
        <end position="664"/>
    </location>
</feature>
<dbReference type="Gene3D" id="2.20.70.30">
    <property type="entry name" value="Nascent polypeptide-associated complex domain"/>
    <property type="match status" value="1"/>
</dbReference>
<dbReference type="InterPro" id="IPR038187">
    <property type="entry name" value="NAC_A/B_dom_sf"/>
</dbReference>
<evidence type="ECO:0000256" key="1">
    <source>
        <dbReference type="SAM" id="MobiDB-lite"/>
    </source>
</evidence>
<dbReference type="InterPro" id="IPR044034">
    <property type="entry name" value="NAC-like_UBA"/>
</dbReference>
<feature type="compositionally biased region" description="Acidic residues" evidence="1">
    <location>
        <begin position="899"/>
        <end position="908"/>
    </location>
</feature>
<feature type="compositionally biased region" description="Acidic residues" evidence="1">
    <location>
        <begin position="1033"/>
        <end position="1044"/>
    </location>
</feature>
<feature type="region of interest" description="Disordered" evidence="1">
    <location>
        <begin position="1"/>
        <end position="165"/>
    </location>
</feature>
<dbReference type="eggNOG" id="KOG2239">
    <property type="taxonomic scope" value="Eukaryota"/>
</dbReference>
<dbReference type="STRING" id="246437.L8Y6B6"/>
<feature type="compositionally biased region" description="Pro residues" evidence="1">
    <location>
        <begin position="877"/>
        <end position="894"/>
    </location>
</feature>
<feature type="compositionally biased region" description="Low complexity" evidence="1">
    <location>
        <begin position="401"/>
        <end position="414"/>
    </location>
</feature>
<dbReference type="Gene3D" id="1.10.8.10">
    <property type="entry name" value="DNA helicase RuvA subunit, C-terminal domain"/>
    <property type="match status" value="1"/>
</dbReference>
<name>L8Y6B6_TUPCH</name>
<accession>L8Y6B6</accession>
<sequence length="1160" mass="120825">MGEETCQVPSSPRAARPALRDREGGHAGLTPPPEWCSQGEPPVPSPSPDHDSYFTPPSTPTKTTCALLSGHSPPVDPWDMEAELPAELLDSPPASPSGSYITADGDSWASSPSCSLGLLAPAEGLDFPSGWGLSPPGSVAEEQESHPARSPSSESSLSADSSSSWGQEGHFFDLDFLANDPMIPAALLPFQGSLIFQVEALEVTPLPQEEEEGKEEAAAPAAGGDLAGEGDEDSTSASFLQSLSDLSIIEGMDEAFAFRDDTSAASSDSESASYTGVDDERLYSGEPHAQPTVLPQDSVRQAEEESRGKAKGLQAREGAVSWGLEATGLVPTPQAAEEEALPTQTQEAVAEVKEEGFNPDQEAAATVTPQAPQAAPDLQVQEASEGTPQAGEEDTDSTDGQAPAAPAEMPQPFQEKASTINQGPVVAAALPAPQEELGPASCLGCLQNLKGGGLDLESGPQQAEADVPLVQDSAMAAPLALQDAGTSTDSETVPAVAPEALQTEASGTEPVASEAQQDVGMALALRPASEEWGAAALLGVLEPAALDQVPQGAPEPTAEAETTWAPQEDAGPALDMETPDPLEEAAGARKEAAEGLSVPEQEGHLEAPVHTDDGAKPHAPPEEALGAENQKDRSQESLAQAHGPQPAPGGAGEAPKAQPAAACPKVGQVQPLSPAREARVLSSEATLTSRLPQATRDSCSESPAAAASMPDEGCPEEPTPTSTPPSLQPEPVPAPGREEQPPKVLNVLSPSPPQPPENPARDLPSIPQDRLQGPDPSAPDAPAEAALPLQGSLISCLDQAPLEDSGEDKEPPGSPGLPQPRAGAQQTTAAVSGTAQPLGTGRRVSLSLHSPLISPQVAPTDAKDLAKNLASRISPPCQVPPRPGPRSPAGPQGPPASEQQEDEDSLEEDSSRAPGSGQLSESHGESSAELDEQDVSAPQATQSPQAMSKLGLRQVQGVTRITIQKSKNILFVIAKPDVFKSPASDTYVVFGEAKIEDLSQQVHKAAAEKFKVPSEPSALVPESTPGPRVRQECEEEEEEEEVDEAGLELRDIELVMAQANVSRAKAVQALRDNHSDIVNAIMVSKCWPFLVPQLSPRALNWSCFWLCWGGPFHNDLFPNFPSGTDNVAADRKETRPIPPRPPALLLNKLTTPHHSLVSLH</sequence>
<evidence type="ECO:0000313" key="3">
    <source>
        <dbReference type="EMBL" id="ELV11812.1"/>
    </source>
</evidence>
<dbReference type="InterPro" id="IPR041907">
    <property type="entry name" value="NACAD_UBA"/>
</dbReference>
<feature type="region of interest" description="Disordered" evidence="1">
    <location>
        <begin position="205"/>
        <end position="239"/>
    </location>
</feature>
<keyword evidence="4" id="KW-1185">Reference proteome</keyword>
<dbReference type="Pfam" id="PF01849">
    <property type="entry name" value="NAC"/>
    <property type="match status" value="1"/>
</dbReference>
<reference evidence="4" key="2">
    <citation type="journal article" date="2013" name="Nat. Commun.">
        <title>Genome of the Chinese tree shrew.</title>
        <authorList>
            <person name="Fan Y."/>
            <person name="Huang Z.Y."/>
            <person name="Cao C.C."/>
            <person name="Chen C.S."/>
            <person name="Chen Y.X."/>
            <person name="Fan D.D."/>
            <person name="He J."/>
            <person name="Hou H.L."/>
            <person name="Hu L."/>
            <person name="Hu X.T."/>
            <person name="Jiang X.T."/>
            <person name="Lai R."/>
            <person name="Lang Y.S."/>
            <person name="Liang B."/>
            <person name="Liao S.G."/>
            <person name="Mu D."/>
            <person name="Ma Y.Y."/>
            <person name="Niu Y.Y."/>
            <person name="Sun X.Q."/>
            <person name="Xia J.Q."/>
            <person name="Xiao J."/>
            <person name="Xiong Z.Q."/>
            <person name="Xu L."/>
            <person name="Yang L."/>
            <person name="Zhang Y."/>
            <person name="Zhao W."/>
            <person name="Zhao X.D."/>
            <person name="Zheng Y.T."/>
            <person name="Zhou J.M."/>
            <person name="Zhu Y.B."/>
            <person name="Zhang G.J."/>
            <person name="Wang J."/>
            <person name="Yao Y.G."/>
        </authorList>
    </citation>
    <scope>NUCLEOTIDE SEQUENCE [LARGE SCALE GENOMIC DNA]</scope>
</reference>
<feature type="compositionally biased region" description="Polar residues" evidence="1">
    <location>
        <begin position="936"/>
        <end position="946"/>
    </location>
</feature>
<dbReference type="FunFam" id="2.20.70.30:FF:000002">
    <property type="entry name" value="Nascent polypeptide-associated complex (NAC), alpha subunit"/>
    <property type="match status" value="1"/>
</dbReference>
<feature type="compositionally biased region" description="Pro residues" evidence="1">
    <location>
        <begin position="717"/>
        <end position="734"/>
    </location>
</feature>
<dbReference type="CDD" id="cd22054">
    <property type="entry name" value="NAC_NACA"/>
    <property type="match status" value="1"/>
</dbReference>
<feature type="domain" description="NAC-A/B" evidence="2">
    <location>
        <begin position="937"/>
        <end position="1002"/>
    </location>
</feature>
<feature type="compositionally biased region" description="Low complexity" evidence="1">
    <location>
        <begin position="150"/>
        <end position="164"/>
    </location>
</feature>
<dbReference type="Pfam" id="PF19026">
    <property type="entry name" value="UBA_HYPK"/>
    <property type="match status" value="1"/>
</dbReference>
<protein>
    <submittedName>
        <fullName evidence="3">NAC-alpha domain-containing protein 1</fullName>
    </submittedName>
</protein>